<sequence>MKKAKSEKRISKAWPVKALVANSLEMEQLKSQLARTLADYDNLKRRTEEEKISWTKFSSLSIISRLLPIMDMLEKAQEHLKDSGLAISILEFKKVFIEEGLEEINPKIGSEFDENSQEVIEVIDGKMDNMISEVLVTGWKFKDGNVVRHAKVIVSKQLS</sequence>
<evidence type="ECO:0000256" key="3">
    <source>
        <dbReference type="HAMAP-Rule" id="MF_01151"/>
    </source>
</evidence>
<name>A0A0G0P205_9BACT</name>
<dbReference type="Gene3D" id="3.90.20.20">
    <property type="match status" value="1"/>
</dbReference>
<evidence type="ECO:0000313" key="6">
    <source>
        <dbReference type="Proteomes" id="UP000034774"/>
    </source>
</evidence>
<dbReference type="PRINTS" id="PR00773">
    <property type="entry name" value="GRPEPROTEIN"/>
</dbReference>
<dbReference type="SUPFAM" id="SSF51064">
    <property type="entry name" value="Head domain of nucleotide exchange factor GrpE"/>
    <property type="match status" value="1"/>
</dbReference>
<dbReference type="GO" id="GO:0051087">
    <property type="term" value="F:protein-folding chaperone binding"/>
    <property type="evidence" value="ECO:0007669"/>
    <property type="project" value="InterPro"/>
</dbReference>
<dbReference type="GO" id="GO:0042803">
    <property type="term" value="F:protein homodimerization activity"/>
    <property type="evidence" value="ECO:0007669"/>
    <property type="project" value="InterPro"/>
</dbReference>
<evidence type="ECO:0000256" key="4">
    <source>
        <dbReference type="RuleBase" id="RU004478"/>
    </source>
</evidence>
<keyword evidence="2 3" id="KW-0143">Chaperone</keyword>
<dbReference type="PANTHER" id="PTHR21237:SF23">
    <property type="entry name" value="GRPE PROTEIN HOMOLOG, MITOCHONDRIAL"/>
    <property type="match status" value="1"/>
</dbReference>
<proteinExistence type="inferred from homology"/>
<organism evidence="5 6">
    <name type="scientific">Candidatus Woesebacteria bacterium GW2011_GWB1_39_10</name>
    <dbReference type="NCBI Taxonomy" id="1618572"/>
    <lineage>
        <taxon>Bacteria</taxon>
        <taxon>Candidatus Woeseibacteriota</taxon>
    </lineage>
</organism>
<dbReference type="STRING" id="1618572.UT17_C0003G0132"/>
<comment type="subunit">
    <text evidence="3">Homodimer.</text>
</comment>
<protein>
    <recommendedName>
        <fullName evidence="3">Protein GrpE</fullName>
    </recommendedName>
    <alternativeName>
        <fullName evidence="3">HSP-70 cofactor</fullName>
    </alternativeName>
</protein>
<dbReference type="InterPro" id="IPR009012">
    <property type="entry name" value="GrpE_head"/>
</dbReference>
<comment type="caution">
    <text evidence="5">The sequence shown here is derived from an EMBL/GenBank/DDBJ whole genome shotgun (WGS) entry which is preliminary data.</text>
</comment>
<dbReference type="Proteomes" id="UP000034774">
    <property type="component" value="Unassembled WGS sequence"/>
</dbReference>
<evidence type="ECO:0000256" key="1">
    <source>
        <dbReference type="ARBA" id="ARBA00009054"/>
    </source>
</evidence>
<gene>
    <name evidence="3" type="primary">grpE</name>
    <name evidence="5" type="ORF">UT17_C0003G0132</name>
</gene>
<accession>A0A0G0P205</accession>
<evidence type="ECO:0000256" key="2">
    <source>
        <dbReference type="ARBA" id="ARBA00023186"/>
    </source>
</evidence>
<dbReference type="GO" id="GO:0006457">
    <property type="term" value="P:protein folding"/>
    <property type="evidence" value="ECO:0007669"/>
    <property type="project" value="InterPro"/>
</dbReference>
<reference evidence="5 6" key="1">
    <citation type="journal article" date="2015" name="Nature">
        <title>rRNA introns, odd ribosomes, and small enigmatic genomes across a large radiation of phyla.</title>
        <authorList>
            <person name="Brown C.T."/>
            <person name="Hug L.A."/>
            <person name="Thomas B.C."/>
            <person name="Sharon I."/>
            <person name="Castelle C.J."/>
            <person name="Singh A."/>
            <person name="Wilkins M.J."/>
            <person name="Williams K.H."/>
            <person name="Banfield J.F."/>
        </authorList>
    </citation>
    <scope>NUCLEOTIDE SEQUENCE [LARGE SCALE GENOMIC DNA]</scope>
</reference>
<keyword evidence="3" id="KW-0963">Cytoplasm</keyword>
<dbReference type="GO" id="GO:0051082">
    <property type="term" value="F:unfolded protein binding"/>
    <property type="evidence" value="ECO:0007669"/>
    <property type="project" value="TreeGrafter"/>
</dbReference>
<dbReference type="GO" id="GO:0000774">
    <property type="term" value="F:adenyl-nucleotide exchange factor activity"/>
    <property type="evidence" value="ECO:0007669"/>
    <property type="project" value="InterPro"/>
</dbReference>
<dbReference type="EMBL" id="LBVU01000003">
    <property type="protein sequence ID" value="KKQ92109.1"/>
    <property type="molecule type" value="Genomic_DNA"/>
</dbReference>
<comment type="subcellular location">
    <subcellularLocation>
        <location evidence="3">Cytoplasm</location>
    </subcellularLocation>
</comment>
<dbReference type="InterPro" id="IPR013805">
    <property type="entry name" value="GrpE_CC"/>
</dbReference>
<dbReference type="InterPro" id="IPR000740">
    <property type="entry name" value="GrpE"/>
</dbReference>
<dbReference type="GO" id="GO:0005737">
    <property type="term" value="C:cytoplasm"/>
    <property type="evidence" value="ECO:0007669"/>
    <property type="project" value="UniProtKB-SubCell"/>
</dbReference>
<dbReference type="AlphaFoldDB" id="A0A0G0P205"/>
<comment type="similarity">
    <text evidence="1 3 4">Belongs to the GrpE family.</text>
</comment>
<dbReference type="HAMAP" id="MF_01151">
    <property type="entry name" value="GrpE"/>
    <property type="match status" value="1"/>
</dbReference>
<dbReference type="SUPFAM" id="SSF58014">
    <property type="entry name" value="Coiled-coil domain of nucleotide exchange factor GrpE"/>
    <property type="match status" value="1"/>
</dbReference>
<dbReference type="PANTHER" id="PTHR21237">
    <property type="entry name" value="GRPE PROTEIN"/>
    <property type="match status" value="1"/>
</dbReference>
<evidence type="ECO:0000313" key="5">
    <source>
        <dbReference type="EMBL" id="KKQ92109.1"/>
    </source>
</evidence>
<comment type="function">
    <text evidence="3">Participates actively in the response to hyperosmotic and heat shock by preventing the aggregation of stress-denatured proteins, in association with DnaK and GrpE. It is the nucleotide exchange factor for DnaK and may function as a thermosensor. Unfolded proteins bind initially to DnaJ; upon interaction with the DnaJ-bound protein, DnaK hydrolyzes its bound ATP, resulting in the formation of a stable complex. GrpE releases ADP from DnaK; ATP binding to DnaK triggers the release of the substrate protein, thus completing the reaction cycle. Several rounds of ATP-dependent interactions between DnaJ, DnaK and GrpE are required for fully efficient folding.</text>
</comment>
<keyword evidence="3" id="KW-0346">Stress response</keyword>
<dbReference type="Pfam" id="PF01025">
    <property type="entry name" value="GrpE"/>
    <property type="match status" value="1"/>
</dbReference>